<proteinExistence type="predicted"/>
<dbReference type="PANTHER" id="PTHR30204">
    <property type="entry name" value="REDOX-CYCLING DRUG-SENSING TRANSCRIPTIONAL ACTIVATOR SOXR"/>
    <property type="match status" value="1"/>
</dbReference>
<keyword evidence="4" id="KW-0804">Transcription</keyword>
<dbReference type="InterPro" id="IPR009061">
    <property type="entry name" value="DNA-bd_dom_put_sf"/>
</dbReference>
<reference evidence="6 7" key="1">
    <citation type="submission" date="2013-03" db="EMBL/GenBank/DDBJ databases">
        <title>The Genome Sequence of Enterococcus columbae ATCC_51263 (PacBio/Illumina hybrid assembly).</title>
        <authorList>
            <consortium name="The Broad Institute Genomics Platform"/>
            <consortium name="The Broad Institute Genome Sequencing Center for Infectious Disease"/>
            <person name="Earl A."/>
            <person name="Russ C."/>
            <person name="Gilmore M."/>
            <person name="Surin D."/>
            <person name="Walker B."/>
            <person name="Young S."/>
            <person name="Zeng Q."/>
            <person name="Gargeya S."/>
            <person name="Fitzgerald M."/>
            <person name="Haas B."/>
            <person name="Abouelleil A."/>
            <person name="Allen A.W."/>
            <person name="Alvarado L."/>
            <person name="Arachchi H.M."/>
            <person name="Berlin A.M."/>
            <person name="Chapman S.B."/>
            <person name="Gainer-Dewar J."/>
            <person name="Goldberg J."/>
            <person name="Griggs A."/>
            <person name="Gujja S."/>
            <person name="Hansen M."/>
            <person name="Howarth C."/>
            <person name="Imamovic A."/>
            <person name="Ireland A."/>
            <person name="Larimer J."/>
            <person name="McCowan C."/>
            <person name="Murphy C."/>
            <person name="Pearson M."/>
            <person name="Poon T.W."/>
            <person name="Priest M."/>
            <person name="Roberts A."/>
            <person name="Saif S."/>
            <person name="Shea T."/>
            <person name="Sisk P."/>
            <person name="Sykes S."/>
            <person name="Wortman J."/>
            <person name="Nusbaum C."/>
            <person name="Birren B."/>
        </authorList>
    </citation>
    <scope>NUCLEOTIDE SEQUENCE [LARGE SCALE GENOMIC DNA]</scope>
    <source>
        <strain evidence="6 7">ATCC 51263</strain>
    </source>
</reference>
<dbReference type="PATRIC" id="fig|1121865.3.peg.674"/>
<dbReference type="GO" id="GO:0003700">
    <property type="term" value="F:DNA-binding transcription factor activity"/>
    <property type="evidence" value="ECO:0007669"/>
    <property type="project" value="InterPro"/>
</dbReference>
<dbReference type="Proteomes" id="UP000014113">
    <property type="component" value="Unassembled WGS sequence"/>
</dbReference>
<dbReference type="EMBL" id="ASWJ01000003">
    <property type="protein sequence ID" value="EOW87476.1"/>
    <property type="molecule type" value="Genomic_DNA"/>
</dbReference>
<dbReference type="Pfam" id="PF00376">
    <property type="entry name" value="MerR"/>
    <property type="match status" value="1"/>
</dbReference>
<dbReference type="InterPro" id="IPR047057">
    <property type="entry name" value="MerR_fam"/>
</dbReference>
<dbReference type="RefSeq" id="WP_016182847.1">
    <property type="nucleotide sequence ID" value="NZ_JXKI01000006.1"/>
</dbReference>
<dbReference type="PANTHER" id="PTHR30204:SF69">
    <property type="entry name" value="MERR-FAMILY TRANSCRIPTIONAL REGULATOR"/>
    <property type="match status" value="1"/>
</dbReference>
<evidence type="ECO:0000256" key="3">
    <source>
        <dbReference type="ARBA" id="ARBA00023125"/>
    </source>
</evidence>
<dbReference type="PROSITE" id="PS50937">
    <property type="entry name" value="HTH_MERR_2"/>
    <property type="match status" value="1"/>
</dbReference>
<dbReference type="eggNOG" id="COG0789">
    <property type="taxonomic scope" value="Bacteria"/>
</dbReference>
<organism evidence="6 7">
    <name type="scientific">Enterococcus columbae DSM 7374 = ATCC 51263</name>
    <dbReference type="NCBI Taxonomy" id="1121865"/>
    <lineage>
        <taxon>Bacteria</taxon>
        <taxon>Bacillati</taxon>
        <taxon>Bacillota</taxon>
        <taxon>Bacilli</taxon>
        <taxon>Lactobacillales</taxon>
        <taxon>Enterococcaceae</taxon>
        <taxon>Enterococcus</taxon>
    </lineage>
</organism>
<evidence type="ECO:0000259" key="5">
    <source>
        <dbReference type="PROSITE" id="PS50937"/>
    </source>
</evidence>
<feature type="domain" description="HTH merR-type" evidence="5">
    <location>
        <begin position="8"/>
        <end position="78"/>
    </location>
</feature>
<name>S0KWY8_9ENTE</name>
<dbReference type="InterPro" id="IPR000551">
    <property type="entry name" value="MerR-type_HTH_dom"/>
</dbReference>
<sequence>MNSQKNQLFTIHQLSKLTGVPIKALRYYEKIQILQPIYINPENNYRYYGYAQVTYVNIIKLCVNYHIPLKSIHQYLLTPNKIDMQQILSLMQQTIEQQKKQLAHDEAFINNLNNQLDIAKTIHQDQQITLQKQHTDYLMQPFTGELLSAEYYLGIQEMFKQIQSRNIQYYNRMGCYFYYEHQELKKALVLQIEAHTLNTQDLPILHLENYQVTIRHIHKNDCPQLLGLEQIDSQQFLVLETFETPYDMNNPHLELQMIQKN</sequence>
<dbReference type="STRING" id="1121865.OMW_00684"/>
<accession>S0KWY8</accession>
<comment type="caution">
    <text evidence="6">The sequence shown here is derived from an EMBL/GenBank/DDBJ whole genome shotgun (WGS) entry which is preliminary data.</text>
</comment>
<keyword evidence="3" id="KW-0238">DNA-binding</keyword>
<evidence type="ECO:0000313" key="6">
    <source>
        <dbReference type="EMBL" id="EOW87476.1"/>
    </source>
</evidence>
<protein>
    <recommendedName>
        <fullName evidence="5">HTH merR-type domain-containing protein</fullName>
    </recommendedName>
</protein>
<dbReference type="OrthoDB" id="9773308at2"/>
<dbReference type="GO" id="GO:0003677">
    <property type="term" value="F:DNA binding"/>
    <property type="evidence" value="ECO:0007669"/>
    <property type="project" value="UniProtKB-KW"/>
</dbReference>
<gene>
    <name evidence="6" type="ORF">I568_00520</name>
</gene>
<evidence type="ECO:0000256" key="4">
    <source>
        <dbReference type="ARBA" id="ARBA00023163"/>
    </source>
</evidence>
<keyword evidence="7" id="KW-1185">Reference proteome</keyword>
<keyword evidence="1" id="KW-0678">Repressor</keyword>
<evidence type="ECO:0000256" key="1">
    <source>
        <dbReference type="ARBA" id="ARBA00022491"/>
    </source>
</evidence>
<dbReference type="SMART" id="SM00422">
    <property type="entry name" value="HTH_MERR"/>
    <property type="match status" value="1"/>
</dbReference>
<keyword evidence="2" id="KW-0805">Transcription regulation</keyword>
<dbReference type="Gene3D" id="1.10.1660.10">
    <property type="match status" value="1"/>
</dbReference>
<dbReference type="SUPFAM" id="SSF46955">
    <property type="entry name" value="Putative DNA-binding domain"/>
    <property type="match status" value="1"/>
</dbReference>
<dbReference type="AlphaFoldDB" id="S0KWY8"/>
<evidence type="ECO:0000256" key="2">
    <source>
        <dbReference type="ARBA" id="ARBA00023015"/>
    </source>
</evidence>
<evidence type="ECO:0000313" key="7">
    <source>
        <dbReference type="Proteomes" id="UP000014113"/>
    </source>
</evidence>